<dbReference type="PANTHER" id="PTHR13190">
    <property type="entry name" value="AUTOPHAGY-RELATED 2, ISOFORM A"/>
    <property type="match status" value="1"/>
</dbReference>
<evidence type="ECO:0000256" key="6">
    <source>
        <dbReference type="ARBA" id="ARBA00023055"/>
    </source>
</evidence>
<feature type="region of interest" description="Disordered" evidence="10">
    <location>
        <begin position="1401"/>
        <end position="1435"/>
    </location>
</feature>
<evidence type="ECO:0000256" key="1">
    <source>
        <dbReference type="ARBA" id="ARBA00004406"/>
    </source>
</evidence>
<feature type="compositionally biased region" description="Low complexity" evidence="10">
    <location>
        <begin position="1401"/>
        <end position="1430"/>
    </location>
</feature>
<keyword evidence="12" id="KW-1185">Reference proteome</keyword>
<evidence type="ECO:0008006" key="13">
    <source>
        <dbReference type="Google" id="ProtNLM"/>
    </source>
</evidence>
<name>F4QD40_CACFS</name>
<organism evidence="11 12">
    <name type="scientific">Cavenderia fasciculata</name>
    <name type="common">Slime mold</name>
    <name type="synonym">Dictyostelium fasciculatum</name>
    <dbReference type="NCBI Taxonomy" id="261658"/>
    <lineage>
        <taxon>Eukaryota</taxon>
        <taxon>Amoebozoa</taxon>
        <taxon>Evosea</taxon>
        <taxon>Eumycetozoa</taxon>
        <taxon>Dictyostelia</taxon>
        <taxon>Acytosteliales</taxon>
        <taxon>Cavenderiaceae</taxon>
        <taxon>Cavenderia</taxon>
    </lineage>
</organism>
<dbReference type="InterPro" id="IPR026849">
    <property type="entry name" value="ATG2"/>
</dbReference>
<feature type="compositionally biased region" description="Acidic residues" evidence="10">
    <location>
        <begin position="243"/>
        <end position="270"/>
    </location>
</feature>
<evidence type="ECO:0000256" key="8">
    <source>
        <dbReference type="ARBA" id="ARBA00024479"/>
    </source>
</evidence>
<comment type="catalytic activity">
    <reaction evidence="8">
        <text>a 1,2-diacyl-sn-glycero-3-phospho-L-serine(in) = a 1,2-diacyl-sn-glycero-3-phospho-L-serine(out)</text>
        <dbReference type="Rhea" id="RHEA:38663"/>
        <dbReference type="ChEBI" id="CHEBI:57262"/>
    </reaction>
</comment>
<dbReference type="OMA" id="ICFVPSM"/>
<dbReference type="GO" id="GO:0006869">
    <property type="term" value="P:lipid transport"/>
    <property type="evidence" value="ECO:0007669"/>
    <property type="project" value="UniProtKB-KW"/>
</dbReference>
<evidence type="ECO:0000313" key="11">
    <source>
        <dbReference type="EMBL" id="EGG14511.1"/>
    </source>
</evidence>
<dbReference type="EMBL" id="GL883029">
    <property type="protein sequence ID" value="EGG14511.1"/>
    <property type="molecule type" value="Genomic_DNA"/>
</dbReference>
<dbReference type="Proteomes" id="UP000007797">
    <property type="component" value="Unassembled WGS sequence"/>
</dbReference>
<dbReference type="RefSeq" id="XP_004353925.1">
    <property type="nucleotide sequence ID" value="XM_004353873.1"/>
</dbReference>
<proteinExistence type="inferred from homology"/>
<dbReference type="GO" id="GO:0032266">
    <property type="term" value="F:phosphatidylinositol-3-phosphate binding"/>
    <property type="evidence" value="ECO:0007669"/>
    <property type="project" value="TreeGrafter"/>
</dbReference>
<dbReference type="GO" id="GO:0061723">
    <property type="term" value="P:glycophagy"/>
    <property type="evidence" value="ECO:0007669"/>
    <property type="project" value="TreeGrafter"/>
</dbReference>
<feature type="compositionally biased region" description="Low complexity" evidence="10">
    <location>
        <begin position="1232"/>
        <end position="1255"/>
    </location>
</feature>
<keyword evidence="5" id="KW-0256">Endoplasmic reticulum</keyword>
<dbReference type="PANTHER" id="PTHR13190:SF22">
    <property type="entry name" value="AUTOPHAGY-RELATED PROTEIN 2"/>
    <property type="match status" value="1"/>
</dbReference>
<comment type="catalytic activity">
    <reaction evidence="9">
        <text>a 1,2-diacyl-sn-glycero-3-phosphoethanolamine(in) = a 1,2-diacyl-sn-glycero-3-phosphoethanolamine(out)</text>
        <dbReference type="Rhea" id="RHEA:38895"/>
        <dbReference type="ChEBI" id="CHEBI:64612"/>
    </reaction>
</comment>
<dbReference type="GO" id="GO:0000422">
    <property type="term" value="P:autophagy of mitochondrion"/>
    <property type="evidence" value="ECO:0007669"/>
    <property type="project" value="TreeGrafter"/>
</dbReference>
<dbReference type="OrthoDB" id="18982at2759"/>
<keyword evidence="7" id="KW-0472">Membrane</keyword>
<accession>F4QD40</accession>
<evidence type="ECO:0000256" key="5">
    <source>
        <dbReference type="ARBA" id="ARBA00022824"/>
    </source>
</evidence>
<protein>
    <recommendedName>
        <fullName evidence="13">Autophagy-related protein 2</fullName>
    </recommendedName>
</protein>
<evidence type="ECO:0000256" key="3">
    <source>
        <dbReference type="ARBA" id="ARBA00009714"/>
    </source>
</evidence>
<evidence type="ECO:0000313" key="12">
    <source>
        <dbReference type="Proteomes" id="UP000007797"/>
    </source>
</evidence>
<dbReference type="Pfam" id="PF13329">
    <property type="entry name" value="ATG2_CAD"/>
    <property type="match status" value="1"/>
</dbReference>
<evidence type="ECO:0000256" key="9">
    <source>
        <dbReference type="ARBA" id="ARBA00024615"/>
    </source>
</evidence>
<evidence type="ECO:0000256" key="10">
    <source>
        <dbReference type="SAM" id="MobiDB-lite"/>
    </source>
</evidence>
<feature type="compositionally biased region" description="Low complexity" evidence="10">
    <location>
        <begin position="788"/>
        <end position="806"/>
    </location>
</feature>
<dbReference type="GO" id="GO:0034727">
    <property type="term" value="P:piecemeal microautophagy of the nucleus"/>
    <property type="evidence" value="ECO:0007669"/>
    <property type="project" value="TreeGrafter"/>
</dbReference>
<evidence type="ECO:0000256" key="2">
    <source>
        <dbReference type="ARBA" id="ARBA00004623"/>
    </source>
</evidence>
<dbReference type="GO" id="GO:0061709">
    <property type="term" value="P:reticulophagy"/>
    <property type="evidence" value="ECO:0007669"/>
    <property type="project" value="TreeGrafter"/>
</dbReference>
<dbReference type="STRING" id="1054147.F4QD40"/>
<feature type="region of interest" description="Disordered" evidence="10">
    <location>
        <begin position="986"/>
        <end position="1006"/>
    </location>
</feature>
<keyword evidence="4" id="KW-0813">Transport</keyword>
<evidence type="ECO:0000256" key="4">
    <source>
        <dbReference type="ARBA" id="ARBA00022448"/>
    </source>
</evidence>
<dbReference type="GO" id="GO:0043495">
    <property type="term" value="F:protein-membrane adaptor activity"/>
    <property type="evidence" value="ECO:0007669"/>
    <property type="project" value="TreeGrafter"/>
</dbReference>
<dbReference type="GO" id="GO:0005789">
    <property type="term" value="C:endoplasmic reticulum membrane"/>
    <property type="evidence" value="ECO:0007669"/>
    <property type="project" value="UniProtKB-SubCell"/>
</dbReference>
<keyword evidence="6" id="KW-0445">Lipid transport</keyword>
<feature type="region of interest" description="Disordered" evidence="10">
    <location>
        <begin position="1228"/>
        <end position="1265"/>
    </location>
</feature>
<evidence type="ECO:0000256" key="7">
    <source>
        <dbReference type="ARBA" id="ARBA00023136"/>
    </source>
</evidence>
<dbReference type="GO" id="GO:0034045">
    <property type="term" value="C:phagophore assembly site membrane"/>
    <property type="evidence" value="ECO:0007669"/>
    <property type="project" value="UniProtKB-SubCell"/>
</dbReference>
<reference evidence="12" key="1">
    <citation type="journal article" date="2011" name="Genome Res.">
        <title>Phylogeny-wide analysis of social amoeba genomes highlights ancient origins for complex intercellular communication.</title>
        <authorList>
            <person name="Heidel A.J."/>
            <person name="Lawal H.M."/>
            <person name="Felder M."/>
            <person name="Schilde C."/>
            <person name="Helps N.R."/>
            <person name="Tunggal B."/>
            <person name="Rivero F."/>
            <person name="John U."/>
            <person name="Schleicher M."/>
            <person name="Eichinger L."/>
            <person name="Platzer M."/>
            <person name="Noegel A.A."/>
            <person name="Schaap P."/>
            <person name="Gloeckner G."/>
        </authorList>
    </citation>
    <scope>NUCLEOTIDE SEQUENCE [LARGE SCALE GENOMIC DNA]</scope>
    <source>
        <strain evidence="12">SH3</strain>
    </source>
</reference>
<gene>
    <name evidence="11" type="ORF">DFA_12287</name>
</gene>
<dbReference type="GO" id="GO:0061908">
    <property type="term" value="C:phagophore"/>
    <property type="evidence" value="ECO:0007669"/>
    <property type="project" value="TreeGrafter"/>
</dbReference>
<comment type="subcellular location">
    <subcellularLocation>
        <location evidence="1">Endoplasmic reticulum membrane</location>
        <topology evidence="1">Peripheral membrane protein</topology>
    </subcellularLocation>
    <subcellularLocation>
        <location evidence="2">Preautophagosomal structure membrane</location>
        <topology evidence="2">Peripheral membrane protein</topology>
    </subcellularLocation>
</comment>
<dbReference type="KEGG" id="dfa:DFA_12287"/>
<sequence>MEGWKGTFFNGLQKVIGMTTDTLYNISLKPQQRFYRFLINNSIKSYLLNPIQRDEFDTQFNKGASIITLQSVILDSDVLNEKFTNGLPFHFDQVRIERLEFHLPILKIMSDPIRVHVKGVEISIIPGARNVNNSNNNMSVIHSSLSSSTSTTPSSTLRSSISSSVLGLDSSIEDGESIIVDNRPEEQDEVFEGLQEHLRNIFSNAIVEIENMSVFIQTPESKSTIEFNISHASFMYDKSNQQQEEEDNNNEEDEEEEILDREEEEEEEEYNNNNNNNNNSRNSYGIPKIEFDQVSVMVHKKEGSVIQLEHQHYFFACDQETSNQMNRILIQQSTDTMLDIDIQFNSAIKGNVGEDQVSGLMDLINRVSTAFQAFDKITTKTTTNSSSSSSTKTTPSKGGFNKSIDEKALLQEAPPKDIRLCISIPKIHYIVNLPLMEDSICTKPNFKIHILGNQCSVEFLKVYERNVASLSSSSYVSNLSIAFDNLAIDLLPTGKNNETKYRCLAIQSLDDGDGIQRPTISIQQIVRGSGTQVGGIVDSSSEIFLSGIPSDTTQFNEKKYLEHSFLSYRSPANINPSIETANNIATTKINCILPDVVLTIFQSDYVCLIKAFDLSSDAPQTSCMQFTLSSSTANIEMKFDNDHSNNANCPSTNHFVSSFSIMASDLNLYNCLGYPSDVFAANQFDSSFIHLSLLSLDCVARLLPSSSSKIISSSSQLNLNSNQLIEQLFFSTNINIDGIQLLTSTQKISISQQFELTIGEICFIPSMTLITGFLDWIKVDNDNCNNNNNNVKVNNNNNNNNVNSRQQQEKQKQQSNDKSNDKSNAYHIELNNCMAKYMNESSQLILLYDKLTVLVSPDGRRDDLLLMFNPVQILLKSSDSGGHTQFSFSTIKDYITVGYSKQELIIMLKNVLSSTQGPNIEILSNHYDFTFTKSTYNLFTTIVPQFIDTISKYMVLPKVGDNQEEQIEQIVGFVGQSQIKVMDDDYDGHQKTPQLHGGGSSSTVDNNNSHLHSTIYEFNEDDGIGDFEVIHREKELVIASQIVVVDLYLNLVFTDEEDNSVDPLQKKQPNSVRIECHIADILLQNFETSNHQQQSNNNHRYNKSLKVNVTDIFIHDNIPKSPYRNLFGPLSHYKEKKKKSQHLISLILYSRDDSFGRQFYNIKLLVDPLFIQAYQLTIDFLLDFFINQQNQNQNNESKQPQSRSQQETTFYDEIEIFPLEVRIDYKPRTTNKQDNNNSNQQQQPQSPHNGRQQNGDNGGNEEEKYSSFTSGEYVWMFSMIPLSEANFTLNHVHLQNVPGSKLVESVLSVYQPNLLTNGVFQYLGGVAPVRILFNIGSGITALVRKPIQEARANTNAGVGGMAGAVGKGVGLGIQTLTVEILTASSKVVSATSSLLGKLSNNSSTNQSHMYNTNNNHNHSGSSGHNSMDHSANQQQLSNHPQYNSIWVSQPENLSQGAHKAMSQVIGGFYNAAMGILSKPITSYQESGTKGFLTSLLWGVPGVVVSPMVGLAEGFTSFSIGLRNSLDSSRIVNDHKKYKSNILK</sequence>
<feature type="region of interest" description="Disordered" evidence="10">
    <location>
        <begin position="239"/>
        <end position="284"/>
    </location>
</feature>
<dbReference type="GeneID" id="14866553"/>
<comment type="similarity">
    <text evidence="3">Belongs to the ATG2 family.</text>
</comment>
<feature type="region of interest" description="Disordered" evidence="10">
    <location>
        <begin position="788"/>
        <end position="823"/>
    </location>
</feature>
<dbReference type="GO" id="GO:0000045">
    <property type="term" value="P:autophagosome assembly"/>
    <property type="evidence" value="ECO:0007669"/>
    <property type="project" value="TreeGrafter"/>
</dbReference>